<dbReference type="InterPro" id="IPR039420">
    <property type="entry name" value="WalR-like"/>
</dbReference>
<dbReference type="Gene3D" id="3.30.450.40">
    <property type="match status" value="1"/>
</dbReference>
<dbReference type="InterPro" id="IPR001789">
    <property type="entry name" value="Sig_transdc_resp-reg_receiver"/>
</dbReference>
<dbReference type="RefSeq" id="WP_229642329.1">
    <property type="nucleotide sequence ID" value="NZ_JADWDC010000073.1"/>
</dbReference>
<keyword evidence="5" id="KW-0804">Transcription</keyword>
<dbReference type="SUPFAM" id="SSF55781">
    <property type="entry name" value="GAF domain-like"/>
    <property type="match status" value="1"/>
</dbReference>
<keyword evidence="2" id="KW-0902">Two-component regulatory system</keyword>
<dbReference type="SMART" id="SM00448">
    <property type="entry name" value="REC"/>
    <property type="match status" value="1"/>
</dbReference>
<gene>
    <name evidence="8" type="ORF">I4641_19885</name>
</gene>
<dbReference type="SUPFAM" id="SSF52172">
    <property type="entry name" value="CheY-like"/>
    <property type="match status" value="1"/>
</dbReference>
<evidence type="ECO:0000313" key="9">
    <source>
        <dbReference type="Proteomes" id="UP000729733"/>
    </source>
</evidence>
<dbReference type="EMBL" id="JADWDC010000073">
    <property type="protein sequence ID" value="MCC0179227.1"/>
    <property type="molecule type" value="Genomic_DNA"/>
</dbReference>
<dbReference type="AlphaFoldDB" id="A0A964BV66"/>
<reference evidence="8" key="1">
    <citation type="journal article" date="2021" name="Antonie Van Leeuwenhoek">
        <title>Draft genome and description of Waterburya agarophytonicola gen. nov. sp. nov. (Pleurocapsales, Cyanobacteria): a seaweed symbiont.</title>
        <authorList>
            <person name="Bonthond G."/>
            <person name="Shalygin S."/>
            <person name="Bayer T."/>
            <person name="Weinberger F."/>
        </authorList>
    </citation>
    <scope>NUCLEOTIDE SEQUENCE</scope>
    <source>
        <strain evidence="8">KI4</strain>
    </source>
</reference>
<evidence type="ECO:0000256" key="5">
    <source>
        <dbReference type="ARBA" id="ARBA00023163"/>
    </source>
</evidence>
<evidence type="ECO:0000256" key="4">
    <source>
        <dbReference type="ARBA" id="ARBA00023125"/>
    </source>
</evidence>
<dbReference type="GO" id="GO:0000156">
    <property type="term" value="F:phosphorelay response regulator activity"/>
    <property type="evidence" value="ECO:0007669"/>
    <property type="project" value="TreeGrafter"/>
</dbReference>
<evidence type="ECO:0000313" key="8">
    <source>
        <dbReference type="EMBL" id="MCC0179227.1"/>
    </source>
</evidence>
<protein>
    <submittedName>
        <fullName evidence="8">Response regulator</fullName>
    </submittedName>
</protein>
<evidence type="ECO:0000256" key="3">
    <source>
        <dbReference type="ARBA" id="ARBA00023015"/>
    </source>
</evidence>
<keyword evidence="3" id="KW-0805">Transcription regulation</keyword>
<dbReference type="InterPro" id="IPR011006">
    <property type="entry name" value="CheY-like_superfamily"/>
</dbReference>
<evidence type="ECO:0000256" key="2">
    <source>
        <dbReference type="ARBA" id="ARBA00023012"/>
    </source>
</evidence>
<accession>A0A964BV66</accession>
<keyword evidence="9" id="KW-1185">Reference proteome</keyword>
<dbReference type="GO" id="GO:0005829">
    <property type="term" value="C:cytosol"/>
    <property type="evidence" value="ECO:0007669"/>
    <property type="project" value="TreeGrafter"/>
</dbReference>
<dbReference type="Gene3D" id="3.40.50.2300">
    <property type="match status" value="1"/>
</dbReference>
<dbReference type="InterPro" id="IPR029016">
    <property type="entry name" value="GAF-like_dom_sf"/>
</dbReference>
<dbReference type="GO" id="GO:0032993">
    <property type="term" value="C:protein-DNA complex"/>
    <property type="evidence" value="ECO:0007669"/>
    <property type="project" value="TreeGrafter"/>
</dbReference>
<dbReference type="PANTHER" id="PTHR48111:SF1">
    <property type="entry name" value="TWO-COMPONENT RESPONSE REGULATOR ORR33"/>
    <property type="match status" value="1"/>
</dbReference>
<dbReference type="GO" id="GO:0000976">
    <property type="term" value="F:transcription cis-regulatory region binding"/>
    <property type="evidence" value="ECO:0007669"/>
    <property type="project" value="TreeGrafter"/>
</dbReference>
<name>A0A964BV66_9CYAN</name>
<comment type="caution">
    <text evidence="8">The sequence shown here is derived from an EMBL/GenBank/DDBJ whole genome shotgun (WGS) entry which is preliminary data.</text>
</comment>
<proteinExistence type="predicted"/>
<organism evidence="8 9">
    <name type="scientific">Waterburya agarophytonicola KI4</name>
    <dbReference type="NCBI Taxonomy" id="2874699"/>
    <lineage>
        <taxon>Bacteria</taxon>
        <taxon>Bacillati</taxon>
        <taxon>Cyanobacteriota</taxon>
        <taxon>Cyanophyceae</taxon>
        <taxon>Pleurocapsales</taxon>
        <taxon>Hyellaceae</taxon>
        <taxon>Waterburya</taxon>
        <taxon>Waterburya agarophytonicola</taxon>
    </lineage>
</organism>
<dbReference type="Pfam" id="PF00072">
    <property type="entry name" value="Response_reg"/>
    <property type="match status" value="1"/>
</dbReference>
<dbReference type="Proteomes" id="UP000729733">
    <property type="component" value="Unassembled WGS sequence"/>
</dbReference>
<feature type="modified residue" description="4-aspartylphosphate" evidence="6">
    <location>
        <position position="60"/>
    </location>
</feature>
<sequence>MSELQSDSTPLVLIVDDDRTMRSLLNLAMEEEGYRVAEAENGQQCLAEYTYLKPDLILLDAVMPDIDGFTCCQKIRSLPGGDRLPILIITVLDDQESVEQAFETGATDYITKPIHWSVLSQRVRRLLDGERAWTELNTIKEKADARQDWTELVSTALQQLVSGNRSNNSIQQILDSIQEWLAASKIVLYQGDGRQYSTTSATKYNSVKNFSDADLNLITEFGEQYSQGIPIAIEDLSQADLPSSLINQFKQVDTKSLFILPIKRGKQILGLLMIHFSQSSLNHRLEDNRGLDLANLLTIVITNNQ</sequence>
<evidence type="ECO:0000259" key="7">
    <source>
        <dbReference type="PROSITE" id="PS50110"/>
    </source>
</evidence>
<keyword evidence="1 6" id="KW-0597">Phosphoprotein</keyword>
<dbReference type="PANTHER" id="PTHR48111">
    <property type="entry name" value="REGULATOR OF RPOS"/>
    <property type="match status" value="1"/>
</dbReference>
<dbReference type="PROSITE" id="PS50110">
    <property type="entry name" value="RESPONSE_REGULATORY"/>
    <property type="match status" value="1"/>
</dbReference>
<evidence type="ECO:0000256" key="6">
    <source>
        <dbReference type="PROSITE-ProRule" id="PRU00169"/>
    </source>
</evidence>
<feature type="domain" description="Response regulatory" evidence="7">
    <location>
        <begin position="11"/>
        <end position="127"/>
    </location>
</feature>
<evidence type="ECO:0000256" key="1">
    <source>
        <dbReference type="ARBA" id="ARBA00022553"/>
    </source>
</evidence>
<keyword evidence="4" id="KW-0238">DNA-binding</keyword>
<dbReference type="GO" id="GO:0006355">
    <property type="term" value="P:regulation of DNA-templated transcription"/>
    <property type="evidence" value="ECO:0007669"/>
    <property type="project" value="TreeGrafter"/>
</dbReference>